<name>A0A4Y8JV24_9MICO</name>
<sequence>MSRPGIVDTRPGDSIPGDIPRRDQRRLDQARRPGRRDRAGHTGPLDKRERRERRRSFRRPERTEQTARANQSSLGGRHLGIGLSFSGGFIALFLFGQFAVQWFDYPTPMPSLIAWILLMTVTILSLITVQRLAARMPDWLYAAALASGAAVVVLDLIGSWGEPGSDVHPTAAAAVGTLLISLATVRRGRDLVTAALILALLLVIGALTEERTDPLTLAPVLLTLSLAVLPPLLGVATVRAFRRMAQRELDLVLVQSTISQPQFAVGMLASEDLARIDLDAETLLDDVAKGRTALPLSIEKSTTAASLATQLRLHLIRGRRETWLYHAITESEFLAPSVNLTDPSGLAGMLDPAQRDALLRTIWLLISDTTRSEASVSLSLGPIRPTHGVTARQKLRFPIELTTTGVPRRRVDPETWEAIRRVGPHVDSSRDGSLHVEIECSIDNPADA</sequence>
<organism evidence="3 4">
    <name type="scientific">Cryobacterium cryoconiti</name>
    <dbReference type="NCBI Taxonomy" id="1259239"/>
    <lineage>
        <taxon>Bacteria</taxon>
        <taxon>Bacillati</taxon>
        <taxon>Actinomycetota</taxon>
        <taxon>Actinomycetes</taxon>
        <taxon>Micrococcales</taxon>
        <taxon>Microbacteriaceae</taxon>
        <taxon>Cryobacterium</taxon>
    </lineage>
</organism>
<feature type="region of interest" description="Disordered" evidence="1">
    <location>
        <begin position="1"/>
        <end position="71"/>
    </location>
</feature>
<comment type="caution">
    <text evidence="3">The sequence shown here is derived from an EMBL/GenBank/DDBJ whole genome shotgun (WGS) entry which is preliminary data.</text>
</comment>
<dbReference type="EMBL" id="SOHA01000017">
    <property type="protein sequence ID" value="TFD31164.1"/>
    <property type="molecule type" value="Genomic_DNA"/>
</dbReference>
<dbReference type="Proteomes" id="UP000297472">
    <property type="component" value="Unassembled WGS sequence"/>
</dbReference>
<dbReference type="OrthoDB" id="5124978at2"/>
<feature type="transmembrane region" description="Helical" evidence="2">
    <location>
        <begin position="220"/>
        <end position="241"/>
    </location>
</feature>
<feature type="transmembrane region" description="Helical" evidence="2">
    <location>
        <begin position="139"/>
        <end position="161"/>
    </location>
</feature>
<gene>
    <name evidence="3" type="ORF">E3T49_06500</name>
</gene>
<feature type="transmembrane region" description="Helical" evidence="2">
    <location>
        <begin position="191"/>
        <end position="208"/>
    </location>
</feature>
<keyword evidence="2" id="KW-1133">Transmembrane helix</keyword>
<evidence type="ECO:0000313" key="3">
    <source>
        <dbReference type="EMBL" id="TFD31164.1"/>
    </source>
</evidence>
<keyword evidence="4" id="KW-1185">Reference proteome</keyword>
<accession>A0A4Y8JV24</accession>
<proteinExistence type="predicted"/>
<evidence type="ECO:0000256" key="1">
    <source>
        <dbReference type="SAM" id="MobiDB-lite"/>
    </source>
</evidence>
<dbReference type="RefSeq" id="WP_134424148.1">
    <property type="nucleotide sequence ID" value="NZ_SOHA01000017.1"/>
</dbReference>
<evidence type="ECO:0000256" key="2">
    <source>
        <dbReference type="SAM" id="Phobius"/>
    </source>
</evidence>
<keyword evidence="2" id="KW-0812">Transmembrane</keyword>
<feature type="compositionally biased region" description="Basic and acidic residues" evidence="1">
    <location>
        <begin position="19"/>
        <end position="49"/>
    </location>
</feature>
<reference evidence="3 4" key="1">
    <citation type="submission" date="2019-03" db="EMBL/GenBank/DDBJ databases">
        <title>Genomics of glacier-inhabiting Cryobacterium strains.</title>
        <authorList>
            <person name="Liu Q."/>
            <person name="Xin Y.-H."/>
        </authorList>
    </citation>
    <scope>NUCLEOTIDE SEQUENCE [LARGE SCALE GENOMIC DNA]</scope>
    <source>
        <strain evidence="3 4">TMT1-51</strain>
    </source>
</reference>
<protein>
    <submittedName>
        <fullName evidence="3">Uncharacterized protein</fullName>
    </submittedName>
</protein>
<feature type="transmembrane region" description="Helical" evidence="2">
    <location>
        <begin position="78"/>
        <end position="100"/>
    </location>
</feature>
<evidence type="ECO:0000313" key="4">
    <source>
        <dbReference type="Proteomes" id="UP000297472"/>
    </source>
</evidence>
<feature type="transmembrane region" description="Helical" evidence="2">
    <location>
        <begin position="167"/>
        <end position="184"/>
    </location>
</feature>
<dbReference type="AlphaFoldDB" id="A0A4Y8JV24"/>
<feature type="transmembrane region" description="Helical" evidence="2">
    <location>
        <begin position="112"/>
        <end position="132"/>
    </location>
</feature>
<keyword evidence="2" id="KW-0472">Membrane</keyword>